<dbReference type="EMBL" id="BMAO01013580">
    <property type="protein sequence ID" value="GFQ89800.1"/>
    <property type="molecule type" value="Genomic_DNA"/>
</dbReference>
<dbReference type="GO" id="GO:0071897">
    <property type="term" value="P:DNA biosynthetic process"/>
    <property type="evidence" value="ECO:0007669"/>
    <property type="project" value="UniProtKB-ARBA"/>
</dbReference>
<protein>
    <recommendedName>
        <fullName evidence="2">Integrase zinc-binding domain-containing protein</fullName>
    </recommendedName>
</protein>
<dbReference type="Pfam" id="PF03564">
    <property type="entry name" value="DUF1759"/>
    <property type="match status" value="1"/>
</dbReference>
<comment type="caution">
    <text evidence="3">The sequence shown here is derived from an EMBL/GenBank/DDBJ whole genome shotgun (WGS) entry which is preliminary data.</text>
</comment>
<dbReference type="Proteomes" id="UP000887116">
    <property type="component" value="Unassembled WGS sequence"/>
</dbReference>
<dbReference type="OrthoDB" id="7551221at2759"/>
<name>A0A8X6FUK6_TRICU</name>
<evidence type="ECO:0000256" key="1">
    <source>
        <dbReference type="SAM" id="Coils"/>
    </source>
</evidence>
<dbReference type="InterPro" id="IPR005312">
    <property type="entry name" value="DUF1759"/>
</dbReference>
<gene>
    <name evidence="3" type="primary">Fcan01_25301</name>
    <name evidence="3" type="ORF">TNCT_210551</name>
</gene>
<evidence type="ECO:0000259" key="2">
    <source>
        <dbReference type="Pfam" id="PF17921"/>
    </source>
</evidence>
<organism evidence="3 4">
    <name type="scientific">Trichonephila clavata</name>
    <name type="common">Joro spider</name>
    <name type="synonym">Nephila clavata</name>
    <dbReference type="NCBI Taxonomy" id="2740835"/>
    <lineage>
        <taxon>Eukaryota</taxon>
        <taxon>Metazoa</taxon>
        <taxon>Ecdysozoa</taxon>
        <taxon>Arthropoda</taxon>
        <taxon>Chelicerata</taxon>
        <taxon>Arachnida</taxon>
        <taxon>Araneae</taxon>
        <taxon>Araneomorphae</taxon>
        <taxon>Entelegynae</taxon>
        <taxon>Araneoidea</taxon>
        <taxon>Nephilidae</taxon>
        <taxon>Trichonephila</taxon>
    </lineage>
</organism>
<evidence type="ECO:0000313" key="4">
    <source>
        <dbReference type="Proteomes" id="UP000887116"/>
    </source>
</evidence>
<keyword evidence="4" id="KW-1185">Reference proteome</keyword>
<dbReference type="Pfam" id="PF17921">
    <property type="entry name" value="Integrase_H2C2"/>
    <property type="match status" value="1"/>
</dbReference>
<dbReference type="InterPro" id="IPR021109">
    <property type="entry name" value="Peptidase_aspartic_dom_sf"/>
</dbReference>
<keyword evidence="1" id="KW-0175">Coiled coil</keyword>
<feature type="coiled-coil region" evidence="1">
    <location>
        <begin position="8"/>
        <end position="55"/>
    </location>
</feature>
<accession>A0A8X6FUK6</accession>
<proteinExistence type="predicted"/>
<dbReference type="SUPFAM" id="SSF56672">
    <property type="entry name" value="DNA/RNA polymerases"/>
    <property type="match status" value="1"/>
</dbReference>
<reference evidence="3" key="1">
    <citation type="submission" date="2020-07" db="EMBL/GenBank/DDBJ databases">
        <title>Multicomponent nature underlies the extraordinary mechanical properties of spider dragline silk.</title>
        <authorList>
            <person name="Kono N."/>
            <person name="Nakamura H."/>
            <person name="Mori M."/>
            <person name="Yoshida Y."/>
            <person name="Ohtoshi R."/>
            <person name="Malay A.D."/>
            <person name="Moran D.A.P."/>
            <person name="Tomita M."/>
            <person name="Numata K."/>
            <person name="Arakawa K."/>
        </authorList>
    </citation>
    <scope>NUCLEOTIDE SEQUENCE</scope>
</reference>
<dbReference type="PANTHER" id="PTHR47331:SF5">
    <property type="entry name" value="RIBONUCLEASE H"/>
    <property type="match status" value="1"/>
</dbReference>
<dbReference type="Pfam" id="PF05380">
    <property type="entry name" value="Peptidase_A17"/>
    <property type="match status" value="1"/>
</dbReference>
<dbReference type="PANTHER" id="PTHR47331">
    <property type="entry name" value="PHD-TYPE DOMAIN-CONTAINING PROTEIN"/>
    <property type="match status" value="1"/>
</dbReference>
<dbReference type="InterPro" id="IPR008042">
    <property type="entry name" value="Retrotrans_Pao"/>
</dbReference>
<dbReference type="Gene3D" id="2.40.70.10">
    <property type="entry name" value="Acid Proteases"/>
    <property type="match status" value="1"/>
</dbReference>
<evidence type="ECO:0000313" key="3">
    <source>
        <dbReference type="EMBL" id="GFQ89800.1"/>
    </source>
</evidence>
<dbReference type="InterPro" id="IPR041588">
    <property type="entry name" value="Integrase_H2C2"/>
</dbReference>
<sequence length="1408" mass="159182">MDAILKQKKIVKGKLTRLVSKIDDLQNQANSESIIEVYEKDVNLIDTEVNNLNDNLLSTCTDEDFNGYEIEMHDLFSKLDTLKIILKEEMKKLVKNDNNTNACQNIANTNVNNLKLPRIELTVFTSNYMEWISFRDLFLASVGNNNTLSDSQKLQYLKLSVKGEAATLLQSIQITNYNYQKAWNALTERYGNEAEIINAALNKLVSQPVLKQESASGLRKIIDTTQQCIDTLQILKQPVEHWDTLIIFLLRGKLDPETLRVWTLEQTNKKNPSFAQFKSFVLGRATAIASLAKCQKEKTSVPFEAGRSKMTKANKKFPYSSQIVSNVCVHCNSGSHFGLFVCDSFLELPIKEKWDVVKKYKLCFNCLKEKKTHHISKCRAGVCKFCSKLHNSILCSKNPNNIKTFIANTVSDIRTEDSTISSNNAIVPAAQAVLLPTAIVYVKDINGAFQKCRILIDSASQGSFVRESCVNLLQLKRTSVNINVDGLSSRNVGRVSGLVQLEITSLFYKNTSITVDALILPKITCDLPQFQVDASALNTFKNLQLADINCLQPSSIDILLGADVFGEIMLNRHLNVPGHSLTAMETIFSWDVLGKTKISCQRIISNHASYNAVEFQLDKFWQLEELSETKPFTNEEIACENHFKRTYTRDSTGRFAVKFPFRDSSDGSSRDIAVHRLQQIERRFSKNPSLSDQYHKFMDDYLKLGHMELIPENEIDVPASSSFYLPHHPVPNKNGDKFRVVFDGSAKSSSGISLNDKLMVGPQLQTDLTTLLLRFRVHKMAITADIEKMYRQITLHDSDFQRIVWRNSPFEPIQDFRLTRIAYSTASAPYLAIKCLQQLALNESNNFPLASKAALKDFYVDDLMSGANSLSEALELQNQLTQMVSSAGLVLRKWASNCSEFLNSIDSDMRLSNTSLNIDNDDTVKTLGILWHPASDVFYFKITPLSFEGTLTKRTLLSTIAKTFNPLRLLSPITIQYKTIMQRLWKQQLQWDERVPTDIKLEWEQLANDVQFVKDIKIPRFLLVDSDNQFHLFGYSDASEKAYAAAIYCRSVSDTGKINVQLIIAKTRVAPLKTASLPRLELCGALLLVKLMDFTCKALNYPISQAQFYTDSTIVLSWIGSHASRWKTFVANRVAKIQTLSSATQWHHISGSANPADLATRGVSSSTLLTSIWLCGPKFLNETFPFQTDSSVPALNDAVPEERYCTLQSIIVPNHLPDGNDLLHKFSSLSKLKRVISYCLRFVNNCKNSKDKTNGFLKTNELNNAMYVLIKLVQTIEFNNEINALKRNQPLSCRSKILSLNPFLDHSNILRVGGRLRHANLAYGHKHPILLPKRHILTDLIIRHYHEILLHAGTQLVQSCIQEQYWIIGARDVIRHLIRKCVKCCKVKASITNHSGPSSTSIQVKTFY</sequence>
<dbReference type="InterPro" id="IPR043502">
    <property type="entry name" value="DNA/RNA_pol_sf"/>
</dbReference>
<feature type="domain" description="Integrase zinc-binding" evidence="2">
    <location>
        <begin position="1337"/>
        <end position="1389"/>
    </location>
</feature>